<dbReference type="Proteomes" id="UP001054837">
    <property type="component" value="Unassembled WGS sequence"/>
</dbReference>
<comment type="caution">
    <text evidence="1">The sequence shown here is derived from an EMBL/GenBank/DDBJ whole genome shotgun (WGS) entry which is preliminary data.</text>
</comment>
<keyword evidence="2" id="KW-1185">Reference proteome</keyword>
<sequence length="127" mass="14352">MCEHDKLHIRNLTVDWTSTAYYDTFDIHHHRLPSQFVRHNSMDRAHTPALDRPILTPTDSGLVVRPESFAATFFQAFLQPSLKLSFTYLLLHLKLLSASSLLLRASSGGSLLRPHITSFACCTNGQM</sequence>
<accession>A0AAV4NQN5</accession>
<reference evidence="1 2" key="1">
    <citation type="submission" date="2021-06" db="EMBL/GenBank/DDBJ databases">
        <title>Caerostris darwini draft genome.</title>
        <authorList>
            <person name="Kono N."/>
            <person name="Arakawa K."/>
        </authorList>
    </citation>
    <scope>NUCLEOTIDE SEQUENCE [LARGE SCALE GENOMIC DNA]</scope>
</reference>
<dbReference type="AlphaFoldDB" id="A0AAV4NQN5"/>
<gene>
    <name evidence="1" type="ORF">CDAR_613341</name>
</gene>
<evidence type="ECO:0000313" key="1">
    <source>
        <dbReference type="EMBL" id="GIX86088.1"/>
    </source>
</evidence>
<organism evidence="1 2">
    <name type="scientific">Caerostris darwini</name>
    <dbReference type="NCBI Taxonomy" id="1538125"/>
    <lineage>
        <taxon>Eukaryota</taxon>
        <taxon>Metazoa</taxon>
        <taxon>Ecdysozoa</taxon>
        <taxon>Arthropoda</taxon>
        <taxon>Chelicerata</taxon>
        <taxon>Arachnida</taxon>
        <taxon>Araneae</taxon>
        <taxon>Araneomorphae</taxon>
        <taxon>Entelegynae</taxon>
        <taxon>Araneoidea</taxon>
        <taxon>Araneidae</taxon>
        <taxon>Caerostris</taxon>
    </lineage>
</organism>
<protein>
    <submittedName>
        <fullName evidence="1">Uncharacterized protein</fullName>
    </submittedName>
</protein>
<proteinExistence type="predicted"/>
<dbReference type="EMBL" id="BPLQ01001853">
    <property type="protein sequence ID" value="GIX86088.1"/>
    <property type="molecule type" value="Genomic_DNA"/>
</dbReference>
<evidence type="ECO:0000313" key="2">
    <source>
        <dbReference type="Proteomes" id="UP001054837"/>
    </source>
</evidence>
<name>A0AAV4NQN5_9ARAC</name>